<dbReference type="EMBL" id="RDQH01000334">
    <property type="protein sequence ID" value="RXH92531.1"/>
    <property type="molecule type" value="Genomic_DNA"/>
</dbReference>
<gene>
    <name evidence="2" type="ORF">DVH24_033427</name>
</gene>
<proteinExistence type="predicted"/>
<comment type="caution">
    <text evidence="2">The sequence shown here is derived from an EMBL/GenBank/DDBJ whole genome shotgun (WGS) entry which is preliminary data.</text>
</comment>
<protein>
    <submittedName>
        <fullName evidence="2">Uncharacterized protein</fullName>
    </submittedName>
</protein>
<evidence type="ECO:0000313" key="2">
    <source>
        <dbReference type="EMBL" id="RXH92531.1"/>
    </source>
</evidence>
<dbReference type="AlphaFoldDB" id="A0A498JGK4"/>
<organism evidence="2 3">
    <name type="scientific">Malus domestica</name>
    <name type="common">Apple</name>
    <name type="synonym">Pyrus malus</name>
    <dbReference type="NCBI Taxonomy" id="3750"/>
    <lineage>
        <taxon>Eukaryota</taxon>
        <taxon>Viridiplantae</taxon>
        <taxon>Streptophyta</taxon>
        <taxon>Embryophyta</taxon>
        <taxon>Tracheophyta</taxon>
        <taxon>Spermatophyta</taxon>
        <taxon>Magnoliopsida</taxon>
        <taxon>eudicotyledons</taxon>
        <taxon>Gunneridae</taxon>
        <taxon>Pentapetalae</taxon>
        <taxon>rosids</taxon>
        <taxon>fabids</taxon>
        <taxon>Rosales</taxon>
        <taxon>Rosaceae</taxon>
        <taxon>Amygdaloideae</taxon>
        <taxon>Maleae</taxon>
        <taxon>Malus</taxon>
    </lineage>
</organism>
<dbReference type="Proteomes" id="UP000290289">
    <property type="component" value="Chromosome 8"/>
</dbReference>
<evidence type="ECO:0000313" key="3">
    <source>
        <dbReference type="Proteomes" id="UP000290289"/>
    </source>
</evidence>
<keyword evidence="3" id="KW-1185">Reference proteome</keyword>
<sequence>MGFGLGSVSGSPDSKGGEGWISAGEFPSSDEAQSSTQTCHSIYQIEALKVRNRNIPLVPIIVAGVGWKMAWKA</sequence>
<accession>A0A498JGK4</accession>
<feature type="region of interest" description="Disordered" evidence="1">
    <location>
        <begin position="1"/>
        <end position="35"/>
    </location>
</feature>
<reference evidence="2 3" key="1">
    <citation type="submission" date="2018-10" db="EMBL/GenBank/DDBJ databases">
        <title>A high-quality apple genome assembly.</title>
        <authorList>
            <person name="Hu J."/>
        </authorList>
    </citation>
    <scope>NUCLEOTIDE SEQUENCE [LARGE SCALE GENOMIC DNA]</scope>
    <source>
        <strain evidence="3">cv. HFTH1</strain>
        <tissue evidence="2">Young leaf</tissue>
    </source>
</reference>
<evidence type="ECO:0000256" key="1">
    <source>
        <dbReference type="SAM" id="MobiDB-lite"/>
    </source>
</evidence>
<name>A0A498JGK4_MALDO</name>